<dbReference type="GO" id="GO:0003677">
    <property type="term" value="F:DNA binding"/>
    <property type="evidence" value="ECO:0007669"/>
    <property type="project" value="UniProtKB-KW"/>
</dbReference>
<dbReference type="Pfam" id="PF00126">
    <property type="entry name" value="HTH_1"/>
    <property type="match status" value="1"/>
</dbReference>
<dbReference type="PROSITE" id="PS50931">
    <property type="entry name" value="HTH_LYSR"/>
    <property type="match status" value="1"/>
</dbReference>
<gene>
    <name evidence="6" type="primary">cmpR_2</name>
    <name evidence="6" type="ORF">ERS852448_02319</name>
</gene>
<evidence type="ECO:0000256" key="2">
    <source>
        <dbReference type="ARBA" id="ARBA00023015"/>
    </source>
</evidence>
<evidence type="ECO:0000256" key="3">
    <source>
        <dbReference type="ARBA" id="ARBA00023125"/>
    </source>
</evidence>
<dbReference type="PANTHER" id="PTHR30346:SF0">
    <property type="entry name" value="HCA OPERON TRANSCRIPTIONAL ACTIVATOR HCAR"/>
    <property type="match status" value="1"/>
</dbReference>
<reference evidence="6 7" key="1">
    <citation type="submission" date="2015-09" db="EMBL/GenBank/DDBJ databases">
        <authorList>
            <consortium name="Pathogen Informatics"/>
        </authorList>
    </citation>
    <scope>NUCLEOTIDE SEQUENCE [LARGE SCALE GENOMIC DNA]</scope>
    <source>
        <strain evidence="6 7">2789STDY5608891</strain>
    </source>
</reference>
<dbReference type="PRINTS" id="PR00039">
    <property type="entry name" value="HTHLYSR"/>
</dbReference>
<dbReference type="SUPFAM" id="SSF53850">
    <property type="entry name" value="Periplasmic binding protein-like II"/>
    <property type="match status" value="1"/>
</dbReference>
<feature type="domain" description="HTH lysR-type" evidence="5">
    <location>
        <begin position="8"/>
        <end position="65"/>
    </location>
</feature>
<dbReference type="InterPro" id="IPR005119">
    <property type="entry name" value="LysR_subst-bd"/>
</dbReference>
<evidence type="ECO:0000256" key="1">
    <source>
        <dbReference type="ARBA" id="ARBA00009437"/>
    </source>
</evidence>
<dbReference type="OrthoDB" id="63123at2"/>
<dbReference type="InterPro" id="IPR036390">
    <property type="entry name" value="WH_DNA-bd_sf"/>
</dbReference>
<dbReference type="STRING" id="39490.ERS852448_02319"/>
<evidence type="ECO:0000313" key="7">
    <source>
        <dbReference type="Proteomes" id="UP000095492"/>
    </source>
</evidence>
<accession>A0A173UX25</accession>
<keyword evidence="4" id="KW-0804">Transcription</keyword>
<evidence type="ECO:0000256" key="4">
    <source>
        <dbReference type="ARBA" id="ARBA00023163"/>
    </source>
</evidence>
<dbReference type="GO" id="GO:0032993">
    <property type="term" value="C:protein-DNA complex"/>
    <property type="evidence" value="ECO:0007669"/>
    <property type="project" value="TreeGrafter"/>
</dbReference>
<dbReference type="Proteomes" id="UP000095492">
    <property type="component" value="Unassembled WGS sequence"/>
</dbReference>
<dbReference type="EMBL" id="CYYA01000017">
    <property type="protein sequence ID" value="CUN19374.1"/>
    <property type="molecule type" value="Genomic_DNA"/>
</dbReference>
<name>A0A173UX25_EUBRA</name>
<dbReference type="InterPro" id="IPR000847">
    <property type="entry name" value="LysR_HTH_N"/>
</dbReference>
<comment type="similarity">
    <text evidence="1">Belongs to the LysR transcriptional regulatory family.</text>
</comment>
<dbReference type="PANTHER" id="PTHR30346">
    <property type="entry name" value="TRANSCRIPTIONAL DUAL REGULATOR HCAR-RELATED"/>
    <property type="match status" value="1"/>
</dbReference>
<dbReference type="GO" id="GO:0003700">
    <property type="term" value="F:DNA-binding transcription factor activity"/>
    <property type="evidence" value="ECO:0007669"/>
    <property type="project" value="InterPro"/>
</dbReference>
<dbReference type="RefSeq" id="WP_055290610.1">
    <property type="nucleotide sequence ID" value="NZ_CP173382.1"/>
</dbReference>
<sequence>MKNEYMNLSFYQMWYFICAMELGSYSKASQKLNVTQSAISKTIQNIEQNLQVQLFAREKNILVPTEAGKSLYRSWKDVISAMQESVEVARRHMGGDIKKLNIGVLDIHKSEAYLWEYMEKFREQYPGVGLDIESERPEILHRQLMENELDVIFTVRYDMERSGLDGNHVAFIKETPLTVCMRTDHPLRDKDVWTVEDLKTSNLVVISALHLPSYQSMLMDLCRMHGFLPNIVYNVNNASSLVYNLHEKNDVFICDRYHKDTDCLHIVSRPIADTHSGVAMVWRKNDKQYLREFLNLIRNDEQR</sequence>
<evidence type="ECO:0000259" key="5">
    <source>
        <dbReference type="PROSITE" id="PS50931"/>
    </source>
</evidence>
<dbReference type="Pfam" id="PF03466">
    <property type="entry name" value="LysR_substrate"/>
    <property type="match status" value="1"/>
</dbReference>
<proteinExistence type="inferred from homology"/>
<dbReference type="SUPFAM" id="SSF46785">
    <property type="entry name" value="Winged helix' DNA-binding domain"/>
    <property type="match status" value="1"/>
</dbReference>
<keyword evidence="3" id="KW-0238">DNA-binding</keyword>
<dbReference type="GeneID" id="97390093"/>
<organism evidence="6 7">
    <name type="scientific">Eubacterium ramulus</name>
    <dbReference type="NCBI Taxonomy" id="39490"/>
    <lineage>
        <taxon>Bacteria</taxon>
        <taxon>Bacillati</taxon>
        <taxon>Bacillota</taxon>
        <taxon>Clostridia</taxon>
        <taxon>Eubacteriales</taxon>
        <taxon>Eubacteriaceae</taxon>
        <taxon>Eubacterium</taxon>
    </lineage>
</organism>
<dbReference type="Gene3D" id="3.40.190.10">
    <property type="entry name" value="Periplasmic binding protein-like II"/>
    <property type="match status" value="2"/>
</dbReference>
<keyword evidence="2" id="KW-0805">Transcription regulation</keyword>
<dbReference type="Gene3D" id="1.10.10.10">
    <property type="entry name" value="Winged helix-like DNA-binding domain superfamily/Winged helix DNA-binding domain"/>
    <property type="match status" value="1"/>
</dbReference>
<protein>
    <submittedName>
        <fullName evidence="6">HTH-type transcriptional activator CmpR</fullName>
    </submittedName>
</protein>
<dbReference type="InterPro" id="IPR036388">
    <property type="entry name" value="WH-like_DNA-bd_sf"/>
</dbReference>
<dbReference type="AlphaFoldDB" id="A0A173UX25"/>
<evidence type="ECO:0000313" key="6">
    <source>
        <dbReference type="EMBL" id="CUN19374.1"/>
    </source>
</evidence>